<name>A0A6C0EHC9_9ZZZZ</name>
<evidence type="ECO:0000313" key="1">
    <source>
        <dbReference type="EMBL" id="QHT27790.1"/>
    </source>
</evidence>
<dbReference type="EMBL" id="MN738842">
    <property type="protein sequence ID" value="QHT27790.1"/>
    <property type="molecule type" value="Genomic_DNA"/>
</dbReference>
<dbReference type="AlphaFoldDB" id="A0A6C0EHC9"/>
<reference evidence="1" key="1">
    <citation type="journal article" date="2020" name="Nature">
        <title>Giant virus diversity and host interactions through global metagenomics.</title>
        <authorList>
            <person name="Schulz F."/>
            <person name="Roux S."/>
            <person name="Paez-Espino D."/>
            <person name="Jungbluth S."/>
            <person name="Walsh D.A."/>
            <person name="Denef V.J."/>
            <person name="McMahon K.D."/>
            <person name="Konstantinidis K.T."/>
            <person name="Eloe-Fadrosh E.A."/>
            <person name="Kyrpides N.C."/>
            <person name="Woyke T."/>
        </authorList>
    </citation>
    <scope>NUCLEOTIDE SEQUENCE</scope>
    <source>
        <strain evidence="1">GVMAG-M-3300000115-19</strain>
    </source>
</reference>
<proteinExistence type="predicted"/>
<organism evidence="1">
    <name type="scientific">viral metagenome</name>
    <dbReference type="NCBI Taxonomy" id="1070528"/>
    <lineage>
        <taxon>unclassified sequences</taxon>
        <taxon>metagenomes</taxon>
        <taxon>organismal metagenomes</taxon>
    </lineage>
</organism>
<protein>
    <submittedName>
        <fullName evidence="1">Uncharacterized protein</fullName>
    </submittedName>
</protein>
<sequence length="236" mass="28914">MSVSFGTLQDRNYIPIYELDESPSMHELFYFLKQLFNYEPGLIHIIKQFIFIKRSPLNTEYISIKDIYVFYFNYRLTDIEYRILCNNKKNEFKSFSIINRHNYTVVNPLYIDYQHINLVFDDCKKYYLNNHNRKIKNYKKLIKLITTDTEIKNKIIQQEHLIKYQELDSEFKDKLITKEEYDKQITELIEKKTHFCDKIIKLNRKECYNKCINIRQKILIIKQQYDILDTHILCLK</sequence>
<accession>A0A6C0EHC9</accession>